<organism evidence="2 3">
    <name type="scientific">Punica granatum</name>
    <name type="common">Pomegranate</name>
    <dbReference type="NCBI Taxonomy" id="22663"/>
    <lineage>
        <taxon>Eukaryota</taxon>
        <taxon>Viridiplantae</taxon>
        <taxon>Streptophyta</taxon>
        <taxon>Embryophyta</taxon>
        <taxon>Tracheophyta</taxon>
        <taxon>Spermatophyta</taxon>
        <taxon>Magnoliopsida</taxon>
        <taxon>eudicotyledons</taxon>
        <taxon>Gunneridae</taxon>
        <taxon>Pentapetalae</taxon>
        <taxon>rosids</taxon>
        <taxon>malvids</taxon>
        <taxon>Myrtales</taxon>
        <taxon>Lythraceae</taxon>
        <taxon>Punica</taxon>
    </lineage>
</organism>
<sequence>MGPTMLAPGRRRQRTEDRLESQPTPIHSQVEEETVQLRRGEITVIDKTRAVDPRMSVGAGNDIVVSNIERDARDSSRLMVLGGGAYEVSSVEAEGEDRGPVGVAVDADPFAGQASIEELRFWQFWELVNGVTSSSSAT</sequence>
<feature type="region of interest" description="Disordered" evidence="1">
    <location>
        <begin position="1"/>
        <end position="35"/>
    </location>
</feature>
<proteinExistence type="predicted"/>
<gene>
    <name evidence="2" type="ORF">CRG98_013095</name>
</gene>
<name>A0A2I0KDC0_PUNGR</name>
<reference evidence="2 3" key="1">
    <citation type="submission" date="2017-11" db="EMBL/GenBank/DDBJ databases">
        <title>De-novo sequencing of pomegranate (Punica granatum L.) genome.</title>
        <authorList>
            <person name="Akparov Z."/>
            <person name="Amiraslanov A."/>
            <person name="Hajiyeva S."/>
            <person name="Abbasov M."/>
            <person name="Kaur K."/>
            <person name="Hamwieh A."/>
            <person name="Solovyev V."/>
            <person name="Salamov A."/>
            <person name="Braich B."/>
            <person name="Kosarev P."/>
            <person name="Mahmoud A."/>
            <person name="Hajiyev E."/>
            <person name="Babayeva S."/>
            <person name="Izzatullayeva V."/>
            <person name="Mammadov A."/>
            <person name="Mammadov A."/>
            <person name="Sharifova S."/>
            <person name="Ojaghi J."/>
            <person name="Eynullazada K."/>
            <person name="Bayramov B."/>
            <person name="Abdulazimova A."/>
            <person name="Shahmuradov I."/>
        </authorList>
    </citation>
    <scope>NUCLEOTIDE SEQUENCE [LARGE SCALE GENOMIC DNA]</scope>
    <source>
        <strain evidence="3">cv. AG2017</strain>
        <tissue evidence="2">Leaf</tissue>
    </source>
</reference>
<accession>A0A2I0KDC0</accession>
<evidence type="ECO:0000256" key="1">
    <source>
        <dbReference type="SAM" id="MobiDB-lite"/>
    </source>
</evidence>
<dbReference type="AlphaFoldDB" id="A0A2I0KDC0"/>
<comment type="caution">
    <text evidence="2">The sequence shown here is derived from an EMBL/GenBank/DDBJ whole genome shotgun (WGS) entry which is preliminary data.</text>
</comment>
<protein>
    <submittedName>
        <fullName evidence="2">Uncharacterized protein</fullName>
    </submittedName>
</protein>
<keyword evidence="3" id="KW-1185">Reference proteome</keyword>
<evidence type="ECO:0000313" key="2">
    <source>
        <dbReference type="EMBL" id="PKI66531.1"/>
    </source>
</evidence>
<dbReference type="EMBL" id="PGOL01000672">
    <property type="protein sequence ID" value="PKI66531.1"/>
    <property type="molecule type" value="Genomic_DNA"/>
</dbReference>
<evidence type="ECO:0000313" key="3">
    <source>
        <dbReference type="Proteomes" id="UP000233551"/>
    </source>
</evidence>
<dbReference type="Proteomes" id="UP000233551">
    <property type="component" value="Unassembled WGS sequence"/>
</dbReference>